<dbReference type="Proteomes" id="UP001143364">
    <property type="component" value="Unassembled WGS sequence"/>
</dbReference>
<gene>
    <name evidence="2" type="ORF">GCM10008171_33950</name>
</gene>
<accession>A0A9W6JKL8</accession>
<feature type="signal peptide" evidence="1">
    <location>
        <begin position="1"/>
        <end position="21"/>
    </location>
</feature>
<keyword evidence="1" id="KW-0732">Signal</keyword>
<reference evidence="2" key="1">
    <citation type="journal article" date="2014" name="Int. J. Syst. Evol. Microbiol.">
        <title>Complete genome sequence of Corynebacterium casei LMG S-19264T (=DSM 44701T), isolated from a smear-ripened cheese.</title>
        <authorList>
            <consortium name="US DOE Joint Genome Institute (JGI-PGF)"/>
            <person name="Walter F."/>
            <person name="Albersmeier A."/>
            <person name="Kalinowski J."/>
            <person name="Ruckert C."/>
        </authorList>
    </citation>
    <scope>NUCLEOTIDE SEQUENCE</scope>
    <source>
        <strain evidence="2">VKM B-2555</strain>
    </source>
</reference>
<protein>
    <submittedName>
        <fullName evidence="2">Uncharacterized protein</fullName>
    </submittedName>
</protein>
<keyword evidence="3" id="KW-1185">Reference proteome</keyword>
<dbReference type="AlphaFoldDB" id="A0A9W6JKL8"/>
<evidence type="ECO:0000313" key="3">
    <source>
        <dbReference type="Proteomes" id="UP001143364"/>
    </source>
</evidence>
<sequence length="110" mass="12063">MRRPAKAALLAVFATWATVISVNLYNAIDSKAAESIAIKNYYKNYTKNSYSSQKDENDNSASDCCSIVPVIDLSIIFGIYHYNVSFSTGTERVSVSVGSLGGVSDTYRMR</sequence>
<dbReference type="EMBL" id="BSFK01000016">
    <property type="protein sequence ID" value="GLK78141.1"/>
    <property type="molecule type" value="Genomic_DNA"/>
</dbReference>
<name>A0A9W6JKL8_9HYPH</name>
<evidence type="ECO:0000313" key="2">
    <source>
        <dbReference type="EMBL" id="GLK78141.1"/>
    </source>
</evidence>
<comment type="caution">
    <text evidence="2">The sequence shown here is derived from an EMBL/GenBank/DDBJ whole genome shotgun (WGS) entry which is preliminary data.</text>
</comment>
<organism evidence="2 3">
    <name type="scientific">Methylopila jiangsuensis</name>
    <dbReference type="NCBI Taxonomy" id="586230"/>
    <lineage>
        <taxon>Bacteria</taxon>
        <taxon>Pseudomonadati</taxon>
        <taxon>Pseudomonadota</taxon>
        <taxon>Alphaproteobacteria</taxon>
        <taxon>Hyphomicrobiales</taxon>
        <taxon>Methylopilaceae</taxon>
        <taxon>Methylopila</taxon>
    </lineage>
</organism>
<reference evidence="2" key="2">
    <citation type="submission" date="2023-01" db="EMBL/GenBank/DDBJ databases">
        <authorList>
            <person name="Sun Q."/>
            <person name="Evtushenko L."/>
        </authorList>
    </citation>
    <scope>NUCLEOTIDE SEQUENCE</scope>
    <source>
        <strain evidence="2">VKM B-2555</strain>
    </source>
</reference>
<proteinExistence type="predicted"/>
<feature type="chain" id="PRO_5040993275" evidence="1">
    <location>
        <begin position="22"/>
        <end position="110"/>
    </location>
</feature>
<evidence type="ECO:0000256" key="1">
    <source>
        <dbReference type="SAM" id="SignalP"/>
    </source>
</evidence>